<accession>A0A1V4J6T7</accession>
<gene>
    <name evidence="1" type="ORF">AV530_001983</name>
</gene>
<dbReference type="AlphaFoldDB" id="A0A1V4J6T7"/>
<comment type="caution">
    <text evidence="1">The sequence shown here is derived from an EMBL/GenBank/DDBJ whole genome shotgun (WGS) entry which is preliminary data.</text>
</comment>
<name>A0A1V4J6T7_PATFA</name>
<dbReference type="EMBL" id="LSYS01008925">
    <property type="protein sequence ID" value="OPJ67744.1"/>
    <property type="molecule type" value="Genomic_DNA"/>
</dbReference>
<reference evidence="1 2" key="1">
    <citation type="submission" date="2016-02" db="EMBL/GenBank/DDBJ databases">
        <title>Band-tailed pigeon sequencing and assembly.</title>
        <authorList>
            <person name="Soares A.E."/>
            <person name="Novak B.J."/>
            <person name="Rice E.S."/>
            <person name="O'Connell B."/>
            <person name="Chang D."/>
            <person name="Weber S."/>
            <person name="Shapiro B."/>
        </authorList>
    </citation>
    <scope>NUCLEOTIDE SEQUENCE [LARGE SCALE GENOMIC DNA]</scope>
    <source>
        <strain evidence="1">BTP2013</strain>
        <tissue evidence="1">Blood</tissue>
    </source>
</reference>
<evidence type="ECO:0000313" key="2">
    <source>
        <dbReference type="Proteomes" id="UP000190648"/>
    </source>
</evidence>
<dbReference type="Proteomes" id="UP000190648">
    <property type="component" value="Unassembled WGS sequence"/>
</dbReference>
<evidence type="ECO:0000313" key="1">
    <source>
        <dbReference type="EMBL" id="OPJ67744.1"/>
    </source>
</evidence>
<sequence length="70" mass="7734">MLIVWGEYAVIYLTVGRSNLRALEIPEVRCSAGSPAPQSSLPVPPADELTMKERGDLRQQRGLQLKAWGI</sequence>
<organism evidence="1 2">
    <name type="scientific">Patagioenas fasciata monilis</name>
    <dbReference type="NCBI Taxonomy" id="372326"/>
    <lineage>
        <taxon>Eukaryota</taxon>
        <taxon>Metazoa</taxon>
        <taxon>Chordata</taxon>
        <taxon>Craniata</taxon>
        <taxon>Vertebrata</taxon>
        <taxon>Euteleostomi</taxon>
        <taxon>Archelosauria</taxon>
        <taxon>Archosauria</taxon>
        <taxon>Dinosauria</taxon>
        <taxon>Saurischia</taxon>
        <taxon>Theropoda</taxon>
        <taxon>Coelurosauria</taxon>
        <taxon>Aves</taxon>
        <taxon>Neognathae</taxon>
        <taxon>Neoaves</taxon>
        <taxon>Columbimorphae</taxon>
        <taxon>Columbiformes</taxon>
        <taxon>Columbidae</taxon>
        <taxon>Patagioenas</taxon>
    </lineage>
</organism>
<keyword evidence="2" id="KW-1185">Reference proteome</keyword>
<proteinExistence type="predicted"/>
<protein>
    <submittedName>
        <fullName evidence="1">Uncharacterized protein</fullName>
    </submittedName>
</protein>